<reference evidence="2" key="2">
    <citation type="submission" date="2021-01" db="EMBL/GenBank/DDBJ databases">
        <authorList>
            <person name="Schikora-Tamarit M.A."/>
        </authorList>
    </citation>
    <scope>NUCLEOTIDE SEQUENCE</scope>
    <source>
        <strain evidence="2">CBS6075</strain>
    </source>
</reference>
<comment type="caution">
    <text evidence="2">The sequence shown here is derived from an EMBL/GenBank/DDBJ whole genome shotgun (WGS) entry which is preliminary data.</text>
</comment>
<evidence type="ECO:0000256" key="1">
    <source>
        <dbReference type="SAM" id="MobiDB-lite"/>
    </source>
</evidence>
<protein>
    <submittedName>
        <fullName evidence="2">Uncharacterized protein</fullName>
    </submittedName>
</protein>
<reference evidence="2" key="1">
    <citation type="journal article" date="2021" name="Open Biol.">
        <title>Shared evolutionary footprints suggest mitochondrial oxidative damage underlies multiple complex I losses in fungi.</title>
        <authorList>
            <person name="Schikora-Tamarit M.A."/>
            <person name="Marcet-Houben M."/>
            <person name="Nosek J."/>
            <person name="Gabaldon T."/>
        </authorList>
    </citation>
    <scope>NUCLEOTIDE SEQUENCE</scope>
    <source>
        <strain evidence="2">CBS6075</strain>
    </source>
</reference>
<keyword evidence="3" id="KW-1185">Reference proteome</keyword>
<organism evidence="2 3">
    <name type="scientific">Ogataea philodendri</name>
    <dbReference type="NCBI Taxonomy" id="1378263"/>
    <lineage>
        <taxon>Eukaryota</taxon>
        <taxon>Fungi</taxon>
        <taxon>Dikarya</taxon>
        <taxon>Ascomycota</taxon>
        <taxon>Saccharomycotina</taxon>
        <taxon>Pichiomycetes</taxon>
        <taxon>Pichiales</taxon>
        <taxon>Pichiaceae</taxon>
        <taxon>Ogataea</taxon>
    </lineage>
</organism>
<dbReference type="Proteomes" id="UP000769157">
    <property type="component" value="Unassembled WGS sequence"/>
</dbReference>
<feature type="region of interest" description="Disordered" evidence="1">
    <location>
        <begin position="245"/>
        <end position="278"/>
    </location>
</feature>
<dbReference type="RefSeq" id="XP_046063548.1">
    <property type="nucleotide sequence ID" value="XM_046202164.1"/>
</dbReference>
<sequence>MSYIILSHGCSGSGLRQPARNSVGVERAAEVGVVVQLDDVDFAVVKHSSSLHGPAGWSSKVVLGSSSTRGRAVVTLAIVQVGNQLVGARRKDLEQIKLTATSRPTRARGVSVLQSSRDFSVQQPNSRHVVVGARGVGGSRHLELEHKDLGVTCKTVVSRDVRSSVATVSNRVVRTVRTRHDDVLNVGVDGDLVQGSAGRSTRLSVRVTVGQRVTETGRPGSGTSSSSLVVEESDVGDGARLEVRGSAPCTRRGGRRRGRGGLGLGAGTGARRGRAGGGGAGRVVVLVVVALGRAGWRGLAGSRRSAAASYHLGLSSGWTVTVGDGLSVLVNVNGGCDSNILNSSSVVVVSVDGGLAVLLLLSLDLLGGRRGRWVVNTELEQLQRTSKVNGKLFVERRQRARKGGRL</sequence>
<evidence type="ECO:0000313" key="2">
    <source>
        <dbReference type="EMBL" id="KAH3669285.1"/>
    </source>
</evidence>
<gene>
    <name evidence="2" type="ORF">OGAPHI_001406</name>
</gene>
<evidence type="ECO:0000313" key="3">
    <source>
        <dbReference type="Proteomes" id="UP000769157"/>
    </source>
</evidence>
<name>A0A9P8PCR1_9ASCO</name>
<dbReference type="AlphaFoldDB" id="A0A9P8PCR1"/>
<accession>A0A9P8PCR1</accession>
<dbReference type="EMBL" id="JAEUBE010000137">
    <property type="protein sequence ID" value="KAH3669285.1"/>
    <property type="molecule type" value="Genomic_DNA"/>
</dbReference>
<feature type="compositionally biased region" description="Gly residues" evidence="1">
    <location>
        <begin position="260"/>
        <end position="278"/>
    </location>
</feature>
<dbReference type="GeneID" id="70233374"/>
<proteinExistence type="predicted"/>